<comment type="caution">
    <text evidence="3">The sequence shown here is derived from an EMBL/GenBank/DDBJ whole genome shotgun (WGS) entry which is preliminary data.</text>
</comment>
<protein>
    <recommendedName>
        <fullName evidence="2">Putative gluconeogenesis factor</fullName>
    </recommendedName>
</protein>
<reference evidence="3" key="2">
    <citation type="journal article" date="2021" name="PeerJ">
        <title>Extensive microbial diversity within the chicken gut microbiome revealed by metagenomics and culture.</title>
        <authorList>
            <person name="Gilroy R."/>
            <person name="Ravi A."/>
            <person name="Getino M."/>
            <person name="Pursley I."/>
            <person name="Horton D.L."/>
            <person name="Alikhan N.F."/>
            <person name="Baker D."/>
            <person name="Gharbi K."/>
            <person name="Hall N."/>
            <person name="Watson M."/>
            <person name="Adriaenssens E.M."/>
            <person name="Foster-Nyarko E."/>
            <person name="Jarju S."/>
            <person name="Secka A."/>
            <person name="Antonio M."/>
            <person name="Oren A."/>
            <person name="Chaudhuri R.R."/>
            <person name="La Ragione R."/>
            <person name="Hildebrand F."/>
            <person name="Pallen M.J."/>
        </authorList>
    </citation>
    <scope>NUCLEOTIDE SEQUENCE</scope>
    <source>
        <strain evidence="3">CHK193-30670</strain>
    </source>
</reference>
<dbReference type="GO" id="GO:0005737">
    <property type="term" value="C:cytoplasm"/>
    <property type="evidence" value="ECO:0007669"/>
    <property type="project" value="UniProtKB-SubCell"/>
</dbReference>
<evidence type="ECO:0000256" key="1">
    <source>
        <dbReference type="ARBA" id="ARBA00022490"/>
    </source>
</evidence>
<dbReference type="AlphaFoldDB" id="A0A9D1LHA9"/>
<dbReference type="CDD" id="cd07187">
    <property type="entry name" value="YvcK_like"/>
    <property type="match status" value="1"/>
</dbReference>
<gene>
    <name evidence="3" type="ORF">IAB68_05125</name>
</gene>
<dbReference type="GO" id="GO:0043743">
    <property type="term" value="F:LPPG:FO 2-phospho-L-lactate transferase activity"/>
    <property type="evidence" value="ECO:0007669"/>
    <property type="project" value="InterPro"/>
</dbReference>
<evidence type="ECO:0000256" key="2">
    <source>
        <dbReference type="HAMAP-Rule" id="MF_00973"/>
    </source>
</evidence>
<keyword evidence="1 2" id="KW-0963">Cytoplasm</keyword>
<evidence type="ECO:0000313" key="3">
    <source>
        <dbReference type="EMBL" id="HIU40663.1"/>
    </source>
</evidence>
<name>A0A9D1LHA9_9FIRM</name>
<proteinExistence type="inferred from homology"/>
<dbReference type="InterPro" id="IPR002882">
    <property type="entry name" value="CofD"/>
</dbReference>
<dbReference type="EMBL" id="DVMT01000052">
    <property type="protein sequence ID" value="HIU40663.1"/>
    <property type="molecule type" value="Genomic_DNA"/>
</dbReference>
<dbReference type="Gene3D" id="3.40.50.10680">
    <property type="entry name" value="CofD-like domains"/>
    <property type="match status" value="1"/>
</dbReference>
<dbReference type="HAMAP" id="MF_00973">
    <property type="entry name" value="Gluconeogen_factor"/>
    <property type="match status" value="1"/>
</dbReference>
<reference evidence="3" key="1">
    <citation type="submission" date="2020-10" db="EMBL/GenBank/DDBJ databases">
        <authorList>
            <person name="Gilroy R."/>
        </authorList>
    </citation>
    <scope>NUCLEOTIDE SEQUENCE</scope>
    <source>
        <strain evidence="3">CHK193-30670</strain>
    </source>
</reference>
<dbReference type="GO" id="GO:0008360">
    <property type="term" value="P:regulation of cell shape"/>
    <property type="evidence" value="ECO:0007669"/>
    <property type="project" value="UniProtKB-UniRule"/>
</dbReference>
<dbReference type="SUPFAM" id="SSF142338">
    <property type="entry name" value="CofD-like"/>
    <property type="match status" value="1"/>
</dbReference>
<dbReference type="PANTHER" id="PTHR30135">
    <property type="entry name" value="UNCHARACTERIZED PROTEIN YVCK-RELATED"/>
    <property type="match status" value="1"/>
</dbReference>
<dbReference type="InterPro" id="IPR038136">
    <property type="entry name" value="CofD-like_dom_sf"/>
</dbReference>
<dbReference type="NCBIfam" id="TIGR01826">
    <property type="entry name" value="CofD_related"/>
    <property type="match status" value="1"/>
</dbReference>
<accession>A0A9D1LHA9</accession>
<dbReference type="Pfam" id="PF01933">
    <property type="entry name" value="CofD"/>
    <property type="match status" value="1"/>
</dbReference>
<dbReference type="PANTHER" id="PTHR30135:SF3">
    <property type="entry name" value="GLUCONEOGENESIS FACTOR-RELATED"/>
    <property type="match status" value="1"/>
</dbReference>
<comment type="subcellular location">
    <subcellularLocation>
        <location evidence="2">Cytoplasm</location>
    </subcellularLocation>
</comment>
<dbReference type="Proteomes" id="UP000824074">
    <property type="component" value="Unassembled WGS sequence"/>
</dbReference>
<evidence type="ECO:0000313" key="4">
    <source>
        <dbReference type="Proteomes" id="UP000824074"/>
    </source>
</evidence>
<sequence length="316" mass="34993">MSKKVVILGGGTGASTLVRGLKEFPVDISVVVSVCDDGKSTGKLREEFDIPAVGDLRRVIAALSETEPLFEKLLEYRFKTTSDLNGHTVGNLLLAALCNITGNISDGIKSLSKVLNLKGKVLPLTEDNVVLMARMSDGKIIEGEHNITEYNGKIKNIYYKKEPVITPSVLTEIKNADLIILSMGSLFTSVICNLISKDVIKAIDESNGKIMYVCNMFTQPGETDDFTVSDHINTLNEYLGKRKVESVIVNNGVISKDFLEKYHNEEQKDPVIIDDDKLKNIKVIKDDFLMIDNKTIKHDAIKLSLKIFEELINGTK</sequence>
<comment type="function">
    <text evidence="2">Required for morphogenesis under gluconeogenic growth conditions.</text>
</comment>
<dbReference type="InterPro" id="IPR010119">
    <property type="entry name" value="Gluconeogen_factor"/>
</dbReference>
<comment type="similarity">
    <text evidence="2">Belongs to the gluconeogenesis factor family.</text>
</comment>
<organism evidence="3 4">
    <name type="scientific">Candidatus Aphodocola excrementigallinarum</name>
    <dbReference type="NCBI Taxonomy" id="2840670"/>
    <lineage>
        <taxon>Bacteria</taxon>
        <taxon>Bacillati</taxon>
        <taxon>Bacillota</taxon>
        <taxon>Bacilli</taxon>
        <taxon>Candidatus Aphodocola</taxon>
    </lineage>
</organism>